<name>A0ABP6RU35_9PSEU</name>
<dbReference type="EMBL" id="BAAAYK010000038">
    <property type="protein sequence ID" value="GAA3360091.1"/>
    <property type="molecule type" value="Genomic_DNA"/>
</dbReference>
<sequence length="674" mass="70685">MPVGDPLPGVTGVLQRRPGGFHEQPFLRVHVGGLAGGDAEERGVEAVEVVQERAPLAVAGAPLHGALRVGFVEAVQRPALDGDLADAVAPGAQVVPELIEGGGVRVAAGEADDRDGFGGIERAGGRRFGADRFGTGRLGADRFGAGRFGTGRFGAGRAGVGDRLLGRAVREPPPAPLRVPFGEVPGEVVQRRVLVEQGLRQRPEPAREAAVQPGHRQRVDAEGVQRRGRVELRRVQPHRRGDQFLQRGQHRRPQVSRSLRHVALLVDDQQLGCSDGQRLAQGAQRGAGRERVPEAGGERRQLLGGDAHPAVLPQRPADRGAGPGAGACGDELGAVRQVGVQETVRGGVVALPGVAERPGAGGERGEEVQRQVAGGVVEVNQPGDLRRQHPLRLLEGLADEVVVLDQPGGVQHAVEPAVRAHHVGDECGDGGAVGDVEAPVLAVRHLPRLGPPAQHQVRAGGVPGGVGGEQPAETARSPGDQVDAAGFPRHRRVRARHRFPVPHPASAAVVPDVLIGGSELGGQHPREFRPGGDPVELDELPAQPRVLLGRGVQQPDESGVPGRGARRAHHLHVARAARGEHPLELAEQPGGGVLEARGGTVRATVHLRHRHRGGPQRGGLGAGDVAEHDEPPGGDRFGAGPRRCVAPDRQAEDLSTHVGLRSGARWRGLVVRHR</sequence>
<dbReference type="Proteomes" id="UP001500483">
    <property type="component" value="Unassembled WGS sequence"/>
</dbReference>
<feature type="region of interest" description="Disordered" evidence="1">
    <location>
        <begin position="278"/>
        <end position="328"/>
    </location>
</feature>
<evidence type="ECO:0000313" key="2">
    <source>
        <dbReference type="EMBL" id="GAA3360091.1"/>
    </source>
</evidence>
<keyword evidence="3" id="KW-1185">Reference proteome</keyword>
<feature type="compositionally biased region" description="Basic and acidic residues" evidence="1">
    <location>
        <begin position="217"/>
        <end position="242"/>
    </location>
</feature>
<protein>
    <submittedName>
        <fullName evidence="2">Uncharacterized protein</fullName>
    </submittedName>
</protein>
<organism evidence="2 3">
    <name type="scientific">Saccharopolyspora gregorii</name>
    <dbReference type="NCBI Taxonomy" id="33914"/>
    <lineage>
        <taxon>Bacteria</taxon>
        <taxon>Bacillati</taxon>
        <taxon>Actinomycetota</taxon>
        <taxon>Actinomycetes</taxon>
        <taxon>Pseudonocardiales</taxon>
        <taxon>Pseudonocardiaceae</taxon>
        <taxon>Saccharopolyspora</taxon>
    </lineage>
</organism>
<reference evidence="3" key="1">
    <citation type="journal article" date="2019" name="Int. J. Syst. Evol. Microbiol.">
        <title>The Global Catalogue of Microorganisms (GCM) 10K type strain sequencing project: providing services to taxonomists for standard genome sequencing and annotation.</title>
        <authorList>
            <consortium name="The Broad Institute Genomics Platform"/>
            <consortium name="The Broad Institute Genome Sequencing Center for Infectious Disease"/>
            <person name="Wu L."/>
            <person name="Ma J."/>
        </authorList>
    </citation>
    <scope>NUCLEOTIDE SEQUENCE [LARGE SCALE GENOMIC DNA]</scope>
    <source>
        <strain evidence="3">JCM 9687</strain>
    </source>
</reference>
<proteinExistence type="predicted"/>
<feature type="region of interest" description="Disordered" evidence="1">
    <location>
        <begin position="462"/>
        <end position="484"/>
    </location>
</feature>
<gene>
    <name evidence="2" type="ORF">GCM10020366_38700</name>
</gene>
<feature type="region of interest" description="Disordered" evidence="1">
    <location>
        <begin position="609"/>
        <end position="643"/>
    </location>
</feature>
<accession>A0ABP6RU35</accession>
<feature type="region of interest" description="Disordered" evidence="1">
    <location>
        <begin position="204"/>
        <end position="256"/>
    </location>
</feature>
<comment type="caution">
    <text evidence="2">The sequence shown here is derived from an EMBL/GenBank/DDBJ whole genome shotgun (WGS) entry which is preliminary data.</text>
</comment>
<evidence type="ECO:0000313" key="3">
    <source>
        <dbReference type="Proteomes" id="UP001500483"/>
    </source>
</evidence>
<evidence type="ECO:0000256" key="1">
    <source>
        <dbReference type="SAM" id="MobiDB-lite"/>
    </source>
</evidence>
<feature type="compositionally biased region" description="Basic and acidic residues" evidence="1">
    <location>
        <begin position="287"/>
        <end position="301"/>
    </location>
</feature>